<dbReference type="SUPFAM" id="SSF52317">
    <property type="entry name" value="Class I glutamine amidotransferase-like"/>
    <property type="match status" value="1"/>
</dbReference>
<dbReference type="InterPro" id="IPR022310">
    <property type="entry name" value="NAD/GMP_synthase"/>
</dbReference>
<keyword evidence="10 11" id="KW-0315">Glutamine amidotransferase</keyword>
<dbReference type="NCBIfam" id="TIGR00888">
    <property type="entry name" value="guaA_Nterm"/>
    <property type="match status" value="1"/>
</dbReference>
<dbReference type="CDD" id="cd01997">
    <property type="entry name" value="GMP_synthase_C"/>
    <property type="match status" value="1"/>
</dbReference>
<dbReference type="Pfam" id="PF02540">
    <property type="entry name" value="NAD_synthase"/>
    <property type="match status" value="1"/>
</dbReference>
<dbReference type="InterPro" id="IPR017926">
    <property type="entry name" value="GATASE"/>
</dbReference>
<dbReference type="UniPathway" id="UPA00189">
    <property type="reaction ID" value="UER00296"/>
</dbReference>
<evidence type="ECO:0000256" key="3">
    <source>
        <dbReference type="ARBA" id="ARBA00012746"/>
    </source>
</evidence>
<evidence type="ECO:0000256" key="11">
    <source>
        <dbReference type="HAMAP-Rule" id="MF_00344"/>
    </source>
</evidence>
<dbReference type="SUPFAM" id="SSF54810">
    <property type="entry name" value="GMP synthetase C-terminal dimerisation domain"/>
    <property type="match status" value="1"/>
</dbReference>
<dbReference type="Gene3D" id="3.40.50.880">
    <property type="match status" value="1"/>
</dbReference>
<name>A0A1M6IXW8_9BRAD</name>
<dbReference type="RefSeq" id="WP_079536559.1">
    <property type="nucleotide sequence ID" value="NZ_LT670844.1"/>
</dbReference>
<keyword evidence="7 11" id="KW-0332">GMP biosynthesis</keyword>
<dbReference type="PANTHER" id="PTHR11922:SF2">
    <property type="entry name" value="GMP SYNTHASE [GLUTAMINE-HYDROLYZING]"/>
    <property type="match status" value="1"/>
</dbReference>
<dbReference type="PROSITE" id="PS51553">
    <property type="entry name" value="GMPS_ATP_PPASE"/>
    <property type="match status" value="1"/>
</dbReference>
<evidence type="ECO:0000313" key="14">
    <source>
        <dbReference type="EMBL" id="SHJ39271.1"/>
    </source>
</evidence>
<accession>A0A1M6IXW8</accession>
<dbReference type="FunFam" id="3.40.50.620:FF:000001">
    <property type="entry name" value="GMP synthase [glutamine-hydrolyzing]"/>
    <property type="match status" value="1"/>
</dbReference>
<dbReference type="FunFam" id="3.40.50.880:FF:000001">
    <property type="entry name" value="GMP synthase [glutamine-hydrolyzing]"/>
    <property type="match status" value="1"/>
</dbReference>
<evidence type="ECO:0000256" key="2">
    <source>
        <dbReference type="ARBA" id="ARBA00005153"/>
    </source>
</evidence>
<feature type="active site" description="Nucleophile" evidence="11">
    <location>
        <position position="97"/>
    </location>
</feature>
<proteinExistence type="inferred from homology"/>
<dbReference type="Pfam" id="PF00117">
    <property type="entry name" value="GATase"/>
    <property type="match status" value="1"/>
</dbReference>
<evidence type="ECO:0000256" key="1">
    <source>
        <dbReference type="ARBA" id="ARBA00002332"/>
    </source>
</evidence>
<dbReference type="PROSITE" id="PS51273">
    <property type="entry name" value="GATASE_TYPE_1"/>
    <property type="match status" value="1"/>
</dbReference>
<gene>
    <name evidence="11" type="primary">guaA</name>
    <name evidence="14" type="ORF">SAMN05444159_0497</name>
</gene>
<dbReference type="Proteomes" id="UP000189935">
    <property type="component" value="Chromosome I"/>
</dbReference>
<dbReference type="HAMAP" id="MF_00344">
    <property type="entry name" value="GMP_synthase"/>
    <property type="match status" value="1"/>
</dbReference>
<dbReference type="CDD" id="cd01742">
    <property type="entry name" value="GATase1_GMP_Synthase"/>
    <property type="match status" value="1"/>
</dbReference>
<organism evidence="14 15">
    <name type="scientific">Bradyrhizobium lablabi</name>
    <dbReference type="NCBI Taxonomy" id="722472"/>
    <lineage>
        <taxon>Bacteria</taxon>
        <taxon>Pseudomonadati</taxon>
        <taxon>Pseudomonadota</taxon>
        <taxon>Alphaproteobacteria</taxon>
        <taxon>Hyphomicrobiales</taxon>
        <taxon>Nitrobacteraceae</taxon>
        <taxon>Bradyrhizobium</taxon>
    </lineage>
</organism>
<dbReference type="NCBIfam" id="TIGR00884">
    <property type="entry name" value="guaA_Cterm"/>
    <property type="match status" value="1"/>
</dbReference>
<evidence type="ECO:0000256" key="12">
    <source>
        <dbReference type="PROSITE-ProRule" id="PRU00886"/>
    </source>
</evidence>
<dbReference type="PRINTS" id="PR00096">
    <property type="entry name" value="GATASE"/>
</dbReference>
<dbReference type="FunFam" id="3.30.300.10:FF:000002">
    <property type="entry name" value="GMP synthase [glutamine-hydrolyzing]"/>
    <property type="match status" value="1"/>
</dbReference>
<keyword evidence="8 11" id="KW-0658">Purine biosynthesis</keyword>
<feature type="active site" evidence="11">
    <location>
        <position position="187"/>
    </location>
</feature>
<dbReference type="EC" id="6.3.5.2" evidence="3 11"/>
<evidence type="ECO:0000256" key="10">
    <source>
        <dbReference type="ARBA" id="ARBA00022962"/>
    </source>
</evidence>
<dbReference type="GO" id="GO:0005829">
    <property type="term" value="C:cytosol"/>
    <property type="evidence" value="ECO:0007669"/>
    <property type="project" value="TreeGrafter"/>
</dbReference>
<dbReference type="GO" id="GO:0005524">
    <property type="term" value="F:ATP binding"/>
    <property type="evidence" value="ECO:0007669"/>
    <property type="project" value="UniProtKB-UniRule"/>
</dbReference>
<keyword evidence="6 11" id="KW-0547">Nucleotide-binding</keyword>
<evidence type="ECO:0000256" key="6">
    <source>
        <dbReference type="ARBA" id="ARBA00022741"/>
    </source>
</evidence>
<evidence type="ECO:0000313" key="15">
    <source>
        <dbReference type="Proteomes" id="UP000189935"/>
    </source>
</evidence>
<feature type="binding site" evidence="12">
    <location>
        <begin position="241"/>
        <end position="247"/>
    </location>
    <ligand>
        <name>ATP</name>
        <dbReference type="ChEBI" id="CHEBI:30616"/>
    </ligand>
</feature>
<comment type="function">
    <text evidence="1 11">Catalyzes the synthesis of GMP from XMP.</text>
</comment>
<feature type="domain" description="GMPS ATP-PPase" evidence="13">
    <location>
        <begin position="214"/>
        <end position="406"/>
    </location>
</feature>
<dbReference type="GO" id="GO:0003921">
    <property type="term" value="F:GMP synthase activity"/>
    <property type="evidence" value="ECO:0007669"/>
    <property type="project" value="InterPro"/>
</dbReference>
<dbReference type="Pfam" id="PF00958">
    <property type="entry name" value="GMP_synt_C"/>
    <property type="match status" value="1"/>
</dbReference>
<evidence type="ECO:0000259" key="13">
    <source>
        <dbReference type="PROSITE" id="PS51553"/>
    </source>
</evidence>
<dbReference type="NCBIfam" id="NF000848">
    <property type="entry name" value="PRK00074.1"/>
    <property type="match status" value="1"/>
</dbReference>
<dbReference type="AlphaFoldDB" id="A0A1M6IXW8"/>
<reference evidence="14 15" key="1">
    <citation type="submission" date="2016-11" db="EMBL/GenBank/DDBJ databases">
        <authorList>
            <person name="Jaros S."/>
            <person name="Januszkiewicz K."/>
            <person name="Wedrychowicz H."/>
        </authorList>
    </citation>
    <scope>NUCLEOTIDE SEQUENCE [LARGE SCALE GENOMIC DNA]</scope>
    <source>
        <strain evidence="14 15">GAS499</strain>
    </source>
</reference>
<sequence length="531" mass="58147">MTAAQPAREQSAPTASAHDKILIVDFGSQVTQLIARRVREEGVYSEIVPFQKAEAAFKEMKPKAVILSGGPESVHEKGSPRAPQLIFDSGVPVLGICYGQMTMAAQLGGEVEGGHAREFGRADVEVKAASQLFDSTWSTGERHPVWMSHGDRITKMPPGFAVAGTSANAPFAVIQDEKRKYYGLMFHPEVVHTPDGAKLIRNFVRKVAGLAGDWTMRAFREEAIEKIRNQVGPGRVICGLSGGVDSAVAAVLIHEAIGDQLTCVFVDHGLLRLNEAETVVDLFRHHYNIPLVHVDASKQFLGELAGVSDPEQKRKTIGRLFIDVFDTEAKKIGGAEYLAQGTLYPDVIESVSFTGGPSVTIKSHHNVGGLPERMNMKLVEPLRELFKDEVRVLGRELGLPEIFVGRHPFPGPGLAIRCPGEITREKLDILRNADAVYIDQIRKAGLYDNIWQAFAVLLPVKTVGVMGDGRTYEYVVGLRAVTSTDGMTADFYSFDMKFLGETATRIINEVKGVNRVVYDVTSKPPGTIEWE</sequence>
<evidence type="ECO:0000256" key="8">
    <source>
        <dbReference type="ARBA" id="ARBA00022755"/>
    </source>
</evidence>
<dbReference type="InterPro" id="IPR025777">
    <property type="entry name" value="GMPS_ATP_PPase_dom"/>
</dbReference>
<dbReference type="OrthoDB" id="9802219at2"/>
<comment type="catalytic activity">
    <reaction evidence="11">
        <text>XMP + L-glutamine + ATP + H2O = GMP + L-glutamate + AMP + diphosphate + 2 H(+)</text>
        <dbReference type="Rhea" id="RHEA:11680"/>
        <dbReference type="ChEBI" id="CHEBI:15377"/>
        <dbReference type="ChEBI" id="CHEBI:15378"/>
        <dbReference type="ChEBI" id="CHEBI:29985"/>
        <dbReference type="ChEBI" id="CHEBI:30616"/>
        <dbReference type="ChEBI" id="CHEBI:33019"/>
        <dbReference type="ChEBI" id="CHEBI:57464"/>
        <dbReference type="ChEBI" id="CHEBI:58115"/>
        <dbReference type="ChEBI" id="CHEBI:58359"/>
        <dbReference type="ChEBI" id="CHEBI:456215"/>
        <dbReference type="EC" id="6.3.5.2"/>
    </reaction>
</comment>
<evidence type="ECO:0000256" key="7">
    <source>
        <dbReference type="ARBA" id="ARBA00022749"/>
    </source>
</evidence>
<dbReference type="EMBL" id="LT670844">
    <property type="protein sequence ID" value="SHJ39271.1"/>
    <property type="molecule type" value="Genomic_DNA"/>
</dbReference>
<dbReference type="InterPro" id="IPR029062">
    <property type="entry name" value="Class_I_gatase-like"/>
</dbReference>
<dbReference type="InterPro" id="IPR022955">
    <property type="entry name" value="GMP_synthase"/>
</dbReference>
<dbReference type="SUPFAM" id="SSF52402">
    <property type="entry name" value="Adenine nucleotide alpha hydrolases-like"/>
    <property type="match status" value="1"/>
</dbReference>
<dbReference type="PANTHER" id="PTHR11922">
    <property type="entry name" value="GMP SYNTHASE-RELATED"/>
    <property type="match status" value="1"/>
</dbReference>
<dbReference type="PRINTS" id="PR00097">
    <property type="entry name" value="ANTSNTHASEII"/>
</dbReference>
<dbReference type="InterPro" id="IPR014729">
    <property type="entry name" value="Rossmann-like_a/b/a_fold"/>
</dbReference>
<comment type="subunit">
    <text evidence="11">Homodimer.</text>
</comment>
<comment type="pathway">
    <text evidence="2 11">Purine metabolism; GMP biosynthesis; GMP from XMP (L-Gln route): step 1/1.</text>
</comment>
<dbReference type="Gene3D" id="3.30.300.10">
    <property type="match status" value="1"/>
</dbReference>
<dbReference type="InterPro" id="IPR001674">
    <property type="entry name" value="GMP_synth_C"/>
</dbReference>
<dbReference type="Gene3D" id="3.40.50.620">
    <property type="entry name" value="HUPs"/>
    <property type="match status" value="1"/>
</dbReference>
<keyword evidence="9 11" id="KW-0067">ATP-binding</keyword>
<evidence type="ECO:0000256" key="4">
    <source>
        <dbReference type="ARBA" id="ARBA00021562"/>
    </source>
</evidence>
<evidence type="ECO:0000256" key="9">
    <source>
        <dbReference type="ARBA" id="ARBA00022840"/>
    </source>
</evidence>
<dbReference type="InterPro" id="IPR004739">
    <property type="entry name" value="GMP_synth_GATase"/>
</dbReference>
<feature type="active site" evidence="11">
    <location>
        <position position="189"/>
    </location>
</feature>
<keyword evidence="5 11" id="KW-0436">Ligase</keyword>
<protein>
    <recommendedName>
        <fullName evidence="4 11">GMP synthase [glutamine-hydrolyzing]</fullName>
        <ecNumber evidence="3 11">6.3.5.2</ecNumber>
    </recommendedName>
    <alternativeName>
        <fullName evidence="11">GMP synthetase</fullName>
    </alternativeName>
    <alternativeName>
        <fullName evidence="11">Glutamine amidotransferase</fullName>
    </alternativeName>
</protein>
<evidence type="ECO:0000256" key="5">
    <source>
        <dbReference type="ARBA" id="ARBA00022598"/>
    </source>
</evidence>